<feature type="compositionally biased region" description="Polar residues" evidence="1">
    <location>
        <begin position="118"/>
        <end position="129"/>
    </location>
</feature>
<dbReference type="Proteomes" id="UP000292702">
    <property type="component" value="Unassembled WGS sequence"/>
</dbReference>
<feature type="compositionally biased region" description="Polar residues" evidence="1">
    <location>
        <begin position="9"/>
        <end position="30"/>
    </location>
</feature>
<dbReference type="PANTHER" id="PTHR38701:SF1">
    <property type="entry name" value="UP-REGULATED DURING SEPTATION PROTEIN 1 DOMAIN-CONTAINING PROTEIN"/>
    <property type="match status" value="1"/>
</dbReference>
<feature type="compositionally biased region" description="Acidic residues" evidence="1">
    <location>
        <begin position="507"/>
        <end position="525"/>
    </location>
</feature>
<feature type="region of interest" description="Disordered" evidence="1">
    <location>
        <begin position="414"/>
        <end position="448"/>
    </location>
</feature>
<feature type="compositionally biased region" description="Low complexity" evidence="1">
    <location>
        <begin position="164"/>
        <end position="196"/>
    </location>
</feature>
<dbReference type="OrthoDB" id="2555519at2759"/>
<dbReference type="STRING" id="92696.A0A4R0RFD1"/>
<dbReference type="EMBL" id="RWJN01000181">
    <property type="protein sequence ID" value="TCD65433.1"/>
    <property type="molecule type" value="Genomic_DNA"/>
</dbReference>
<proteinExistence type="predicted"/>
<feature type="compositionally biased region" description="Basic and acidic residues" evidence="1">
    <location>
        <begin position="416"/>
        <end position="426"/>
    </location>
</feature>
<gene>
    <name evidence="2" type="ORF">EIP91_002689</name>
</gene>
<accession>A0A4R0RFD1</accession>
<feature type="region of interest" description="Disordered" evidence="1">
    <location>
        <begin position="326"/>
        <end position="396"/>
    </location>
</feature>
<dbReference type="PANTHER" id="PTHR38701">
    <property type="entry name" value="CHROMOSOME 8, WHOLE GENOME SHOTGUN SEQUENCE"/>
    <property type="match status" value="1"/>
</dbReference>
<name>A0A4R0RFD1_9APHY</name>
<feature type="compositionally biased region" description="Polar residues" evidence="1">
    <location>
        <begin position="42"/>
        <end position="82"/>
    </location>
</feature>
<evidence type="ECO:0000313" key="2">
    <source>
        <dbReference type="EMBL" id="TCD65433.1"/>
    </source>
</evidence>
<dbReference type="AlphaFoldDB" id="A0A4R0RFD1"/>
<feature type="compositionally biased region" description="Basic residues" evidence="1">
    <location>
        <begin position="438"/>
        <end position="447"/>
    </location>
</feature>
<protein>
    <submittedName>
        <fullName evidence="2">Uncharacterized protein</fullName>
    </submittedName>
</protein>
<feature type="compositionally biased region" description="Low complexity" evidence="1">
    <location>
        <begin position="335"/>
        <end position="353"/>
    </location>
</feature>
<evidence type="ECO:0000256" key="1">
    <source>
        <dbReference type="SAM" id="MobiDB-lite"/>
    </source>
</evidence>
<feature type="compositionally biased region" description="Basic and acidic residues" evidence="1">
    <location>
        <begin position="573"/>
        <end position="599"/>
    </location>
</feature>
<reference evidence="2 3" key="1">
    <citation type="submission" date="2018-11" db="EMBL/GenBank/DDBJ databases">
        <title>Genome assembly of Steccherinum ochraceum LE-BIN_3174, the white-rot fungus of the Steccherinaceae family (The Residual Polyporoid clade, Polyporales, Basidiomycota).</title>
        <authorList>
            <person name="Fedorova T.V."/>
            <person name="Glazunova O.A."/>
            <person name="Landesman E.O."/>
            <person name="Moiseenko K.V."/>
            <person name="Psurtseva N.V."/>
            <person name="Savinova O.S."/>
            <person name="Shakhova N.V."/>
            <person name="Tyazhelova T.V."/>
            <person name="Vasina D.V."/>
        </authorList>
    </citation>
    <scope>NUCLEOTIDE SEQUENCE [LARGE SCALE GENOMIC DNA]</scope>
    <source>
        <strain evidence="2 3">LE-BIN_3174</strain>
    </source>
</reference>
<sequence>MEGHIKAKVTSSAYPRSRPGSPTKNYGTSLSPPPILRPKAKVNSSATPQPRRPSASNIRATVSASATVTSPRAPSPFKPTQSRAERNDLSSSPALSQFKAKVVTSSPRPRSVIGGGTSPESRQRALTSATGRSEPPTSRRPRRGSASSTLTAPLAPSIHRGHVSSPSSSSKLNPSASPNENGSPSSSSTPGTSAKSLIRVKSKISSLADSRPHSPSSLPPSPLLPSRPLASHINRTARVPSISNIKVTPPLAPSPVVNSPPGSGPTSPTSPTSSVSGQRYATTRETHSSKPHIFQSFQANDDNAVSYSAYTAPPRKGSVIVVDPASVPLPPQSPPTSTLSFSSRSSASRSSVSYETQNSSEASRSTAPTLHSRVNGVNGHISRVEDRLSPPRTGVEGLGIKIMQAMADETFEDDYAPERMSRRESSANEDDDGDLLDKKKRAQAKSNRKIEDLEITNRSLLAINSSLEATKHRQAKEIRDLRRKLRESRLILPPRAYREVKSSDPIPPDEDDEDEDDEEDSEGEEQAVIAGKTDEAYRRVKGLLEKLLEEGQRALEATPEDLAPGGKSGAKVLSEEEARTWRGDDMDSHSALSREDGDALRLSIGGERPLTPSRIAVPDDDDGLDWAHSEDEVEASLLDIDDIPHATAPPNITVTFSPP</sequence>
<feature type="region of interest" description="Disordered" evidence="1">
    <location>
        <begin position="555"/>
        <end position="623"/>
    </location>
</feature>
<keyword evidence="3" id="KW-1185">Reference proteome</keyword>
<evidence type="ECO:0000313" key="3">
    <source>
        <dbReference type="Proteomes" id="UP000292702"/>
    </source>
</evidence>
<feature type="region of interest" description="Disordered" evidence="1">
    <location>
        <begin position="1"/>
        <end position="295"/>
    </location>
</feature>
<comment type="caution">
    <text evidence="2">The sequence shown here is derived from an EMBL/GenBank/DDBJ whole genome shotgun (WGS) entry which is preliminary data.</text>
</comment>
<organism evidence="2 3">
    <name type="scientific">Steccherinum ochraceum</name>
    <dbReference type="NCBI Taxonomy" id="92696"/>
    <lineage>
        <taxon>Eukaryota</taxon>
        <taxon>Fungi</taxon>
        <taxon>Dikarya</taxon>
        <taxon>Basidiomycota</taxon>
        <taxon>Agaricomycotina</taxon>
        <taxon>Agaricomycetes</taxon>
        <taxon>Polyporales</taxon>
        <taxon>Steccherinaceae</taxon>
        <taxon>Steccherinum</taxon>
    </lineage>
</organism>
<feature type="region of interest" description="Disordered" evidence="1">
    <location>
        <begin position="494"/>
        <end position="534"/>
    </location>
</feature>
<feature type="compositionally biased region" description="Polar residues" evidence="1">
    <location>
        <begin position="354"/>
        <end position="369"/>
    </location>
</feature>
<feature type="compositionally biased region" description="Low complexity" evidence="1">
    <location>
        <begin position="254"/>
        <end position="277"/>
    </location>
</feature>